<dbReference type="SMART" id="SM00861">
    <property type="entry name" value="Transket_pyr"/>
    <property type="match status" value="1"/>
</dbReference>
<evidence type="ECO:0000256" key="5">
    <source>
        <dbReference type="ARBA" id="ARBA00016138"/>
    </source>
</evidence>
<feature type="domain" description="Lipoyl-binding" evidence="13">
    <location>
        <begin position="2"/>
        <end position="78"/>
    </location>
</feature>
<dbReference type="FunFam" id="3.40.50.920:FF:000001">
    <property type="entry name" value="Pyruvate dehydrogenase E1 beta subunit"/>
    <property type="match status" value="1"/>
</dbReference>
<feature type="region of interest" description="Disordered" evidence="12">
    <location>
        <begin position="85"/>
        <end position="131"/>
    </location>
</feature>
<dbReference type="Pfam" id="PF02780">
    <property type="entry name" value="Transketolase_C"/>
    <property type="match status" value="1"/>
</dbReference>
<dbReference type="RefSeq" id="WP_212536216.1">
    <property type="nucleotide sequence ID" value="NZ_JAGTUU010000003.1"/>
</dbReference>
<comment type="cofactor">
    <cofactor evidence="2 11">
        <name>thiamine diphosphate</name>
        <dbReference type="ChEBI" id="CHEBI:58937"/>
    </cofactor>
</comment>
<dbReference type="InterPro" id="IPR029061">
    <property type="entry name" value="THDP-binding"/>
</dbReference>
<evidence type="ECO:0000256" key="3">
    <source>
        <dbReference type="ARBA" id="ARBA00011870"/>
    </source>
</evidence>
<dbReference type="InterPro" id="IPR011053">
    <property type="entry name" value="Single_hybrid_motif"/>
</dbReference>
<dbReference type="InterPro" id="IPR003016">
    <property type="entry name" value="2-oxoA_DH_lipoyl-BS"/>
</dbReference>
<comment type="catalytic activity">
    <reaction evidence="11">
        <text>N(6)-[(R)-lipoyl]-L-lysyl-[protein] + pyruvate + H(+) = N(6)-[(R)-S(8)-acetyldihydrolipoyl]-L-lysyl-[protein] + CO2</text>
        <dbReference type="Rhea" id="RHEA:19189"/>
        <dbReference type="Rhea" id="RHEA-COMP:10474"/>
        <dbReference type="Rhea" id="RHEA-COMP:10478"/>
        <dbReference type="ChEBI" id="CHEBI:15361"/>
        <dbReference type="ChEBI" id="CHEBI:15378"/>
        <dbReference type="ChEBI" id="CHEBI:16526"/>
        <dbReference type="ChEBI" id="CHEBI:83099"/>
        <dbReference type="ChEBI" id="CHEBI:83111"/>
        <dbReference type="EC" id="1.2.4.1"/>
    </reaction>
</comment>
<dbReference type="InterPro" id="IPR033248">
    <property type="entry name" value="Transketolase_C"/>
</dbReference>
<dbReference type="SUPFAM" id="SSF51230">
    <property type="entry name" value="Single hybrid motif"/>
    <property type="match status" value="1"/>
</dbReference>
<accession>A0A8J7WD55</accession>
<dbReference type="InterPro" id="IPR009014">
    <property type="entry name" value="Transketo_C/PFOR_II"/>
</dbReference>
<dbReference type="Pfam" id="PF00364">
    <property type="entry name" value="Biotin_lipoyl"/>
    <property type="match status" value="1"/>
</dbReference>
<evidence type="ECO:0000256" key="9">
    <source>
        <dbReference type="ARBA" id="ARBA00023317"/>
    </source>
</evidence>
<keyword evidence="7 11" id="KW-0560">Oxidoreductase</keyword>
<dbReference type="PANTHER" id="PTHR11624">
    <property type="entry name" value="DEHYDROGENASE RELATED"/>
    <property type="match status" value="1"/>
</dbReference>
<organism evidence="14 15">
    <name type="scientific">Thetidibacter halocola</name>
    <dbReference type="NCBI Taxonomy" id="2827239"/>
    <lineage>
        <taxon>Bacteria</taxon>
        <taxon>Pseudomonadati</taxon>
        <taxon>Pseudomonadota</taxon>
        <taxon>Alphaproteobacteria</taxon>
        <taxon>Rhodobacterales</taxon>
        <taxon>Roseobacteraceae</taxon>
        <taxon>Thetidibacter</taxon>
    </lineage>
</organism>
<evidence type="ECO:0000256" key="7">
    <source>
        <dbReference type="ARBA" id="ARBA00023002"/>
    </source>
</evidence>
<dbReference type="GO" id="GO:0004739">
    <property type="term" value="F:pyruvate dehydrogenase (acetyl-transferring) activity"/>
    <property type="evidence" value="ECO:0007669"/>
    <property type="project" value="UniProtKB-UniRule"/>
</dbReference>
<dbReference type="FunFam" id="3.40.50.970:FF:000001">
    <property type="entry name" value="Pyruvate dehydrogenase E1 beta subunit"/>
    <property type="match status" value="1"/>
</dbReference>
<dbReference type="FunFam" id="2.40.50.100:FF:000010">
    <property type="entry name" value="Acetyltransferase component of pyruvate dehydrogenase complex"/>
    <property type="match status" value="1"/>
</dbReference>
<dbReference type="EC" id="1.2.4.1" evidence="4 11"/>
<dbReference type="Gene3D" id="2.40.50.100">
    <property type="match status" value="1"/>
</dbReference>
<reference evidence="14" key="1">
    <citation type="submission" date="2021-04" db="EMBL/GenBank/DDBJ databases">
        <authorList>
            <person name="Yoon J."/>
        </authorList>
    </citation>
    <scope>NUCLEOTIDE SEQUENCE</scope>
    <source>
        <strain evidence="14">KMU-90</strain>
    </source>
</reference>
<dbReference type="PROSITE" id="PS00189">
    <property type="entry name" value="LIPOYL"/>
    <property type="match status" value="1"/>
</dbReference>
<comment type="cofactor">
    <cofactor evidence="1">
        <name>(R)-lipoate</name>
        <dbReference type="ChEBI" id="CHEBI:83088"/>
    </cofactor>
</comment>
<evidence type="ECO:0000256" key="6">
    <source>
        <dbReference type="ARBA" id="ARBA00022823"/>
    </source>
</evidence>
<evidence type="ECO:0000256" key="2">
    <source>
        <dbReference type="ARBA" id="ARBA00001964"/>
    </source>
</evidence>
<proteinExistence type="predicted"/>
<dbReference type="CDD" id="cd07036">
    <property type="entry name" value="TPP_PYR_E1-PDHc-beta_like"/>
    <property type="match status" value="1"/>
</dbReference>
<dbReference type="AlphaFoldDB" id="A0A8J7WD55"/>
<dbReference type="Gene3D" id="3.40.50.920">
    <property type="match status" value="1"/>
</dbReference>
<dbReference type="PANTHER" id="PTHR11624:SF96">
    <property type="entry name" value="PYRUVATE DEHYDROGENASE E1 COMPONENT SUBUNIT BETA, MITOCHONDRIAL"/>
    <property type="match status" value="1"/>
</dbReference>
<feature type="compositionally biased region" description="Low complexity" evidence="12">
    <location>
        <begin position="99"/>
        <end position="122"/>
    </location>
</feature>
<dbReference type="CDD" id="cd06849">
    <property type="entry name" value="lipoyl_domain"/>
    <property type="match status" value="1"/>
</dbReference>
<dbReference type="InterPro" id="IPR027110">
    <property type="entry name" value="PDHB_mito-type"/>
</dbReference>
<name>A0A8J7WD55_9RHOB</name>
<evidence type="ECO:0000313" key="14">
    <source>
        <dbReference type="EMBL" id="MBS0124259.1"/>
    </source>
</evidence>
<comment type="subunit">
    <text evidence="3">Heterodimer of an alpha and a beta chain.</text>
</comment>
<dbReference type="Gene3D" id="3.40.50.970">
    <property type="match status" value="1"/>
</dbReference>
<keyword evidence="8 11" id="KW-0786">Thiamine pyrophosphate</keyword>
<evidence type="ECO:0000256" key="10">
    <source>
        <dbReference type="ARBA" id="ARBA00025211"/>
    </source>
</evidence>
<dbReference type="GO" id="GO:0006086">
    <property type="term" value="P:pyruvate decarboxylation to acetyl-CoA"/>
    <property type="evidence" value="ECO:0007669"/>
    <property type="project" value="InterPro"/>
</dbReference>
<evidence type="ECO:0000256" key="11">
    <source>
        <dbReference type="RuleBase" id="RU364074"/>
    </source>
</evidence>
<dbReference type="SUPFAM" id="SSF52518">
    <property type="entry name" value="Thiamin diphosphate-binding fold (THDP-binding)"/>
    <property type="match status" value="1"/>
</dbReference>
<dbReference type="Proteomes" id="UP000681356">
    <property type="component" value="Unassembled WGS sequence"/>
</dbReference>
<dbReference type="InterPro" id="IPR005475">
    <property type="entry name" value="Transketolase-like_Pyr-bd"/>
</dbReference>
<dbReference type="SUPFAM" id="SSF52922">
    <property type="entry name" value="TK C-terminal domain-like"/>
    <property type="match status" value="1"/>
</dbReference>
<protein>
    <recommendedName>
        <fullName evidence="5 11">Pyruvate dehydrogenase E1 component subunit beta</fullName>
        <ecNumber evidence="4 11">1.2.4.1</ecNumber>
    </recommendedName>
</protein>
<comment type="caution">
    <text evidence="14">The sequence shown here is derived from an EMBL/GenBank/DDBJ whole genome shotgun (WGS) entry which is preliminary data.</text>
</comment>
<dbReference type="NCBIfam" id="NF006667">
    <property type="entry name" value="PRK09212.1"/>
    <property type="match status" value="1"/>
</dbReference>
<evidence type="ECO:0000313" key="15">
    <source>
        <dbReference type="Proteomes" id="UP000681356"/>
    </source>
</evidence>
<comment type="function">
    <text evidence="10">The pyruvate dehydrogenase complex catalyzes the overall conversion of pyruvate to acetyl-CoA and CO(2). It contains multiple copies of three enzymatic components: pyruvate dehydrogenase (E1), dihydrolipoamide acetyltransferase (E2) and lipoamide dehydrogenase (E3).</text>
</comment>
<keyword evidence="15" id="KW-1185">Reference proteome</keyword>
<dbReference type="InterPro" id="IPR000089">
    <property type="entry name" value="Biotin_lipoyl"/>
</dbReference>
<dbReference type="PROSITE" id="PS50968">
    <property type="entry name" value="BIOTINYL_LIPOYL"/>
    <property type="match status" value="1"/>
</dbReference>
<evidence type="ECO:0000256" key="12">
    <source>
        <dbReference type="SAM" id="MobiDB-lite"/>
    </source>
</evidence>
<gene>
    <name evidence="14" type="ORF">KB874_08925</name>
</gene>
<evidence type="ECO:0000256" key="4">
    <source>
        <dbReference type="ARBA" id="ARBA00012281"/>
    </source>
</evidence>
<dbReference type="NCBIfam" id="NF008854">
    <property type="entry name" value="PRK11892.1"/>
    <property type="match status" value="1"/>
</dbReference>
<evidence type="ECO:0000256" key="8">
    <source>
        <dbReference type="ARBA" id="ARBA00023052"/>
    </source>
</evidence>
<sequence>MATEILMPALSPTMEEGTLARWLVKEGDTVSSGDIIAEIETDKATMEFEAVDEGVMGRILVPEGTENVRVNTPIAVLVEAGESVPTGAAEPAPRPPAAPARAAPTAAPAKATPAPVAKAEAPWPEGTKTKKQTVREALRDAMAEEMRRDGDVFLMGEEVAEYQGAYKISQGLLEEFGAKRVIDTPITEHGFAGIGVGAAFGGLRPIVEFMTFNFAMQAIDQIINSAAKTLYMSGGQMGCPIVFRGPNGAAARVGAQHSQDYAAWYAHIPGLKVAMPYSASDAKGLLKSAIRDPNPVIFLENEILYGRSFEVPEGDDYTVPFGKARIWREGTDVTLVSFGIGMTYALEAAEILAKEGISAEVIDLRTLRPMDTATVIASVQKTNRCVTVEEGFPVGAIGNHISAVLMQEAFDWLDAPVINCTGKDVPMPYAANLEKLALVTTAEVVAAVKQVCYR</sequence>
<evidence type="ECO:0000259" key="13">
    <source>
        <dbReference type="PROSITE" id="PS50968"/>
    </source>
</evidence>
<keyword evidence="6" id="KW-0450">Lipoyl</keyword>
<keyword evidence="9 11" id="KW-0670">Pyruvate</keyword>
<comment type="function">
    <text evidence="11">The pyruvate dehydrogenase complex catalyzes the overall conversion of pyruvate to acetyl-CoA and CO2.</text>
</comment>
<dbReference type="Pfam" id="PF02779">
    <property type="entry name" value="Transket_pyr"/>
    <property type="match status" value="1"/>
</dbReference>
<evidence type="ECO:0000256" key="1">
    <source>
        <dbReference type="ARBA" id="ARBA00001938"/>
    </source>
</evidence>
<dbReference type="EMBL" id="JAGTUU010000003">
    <property type="protein sequence ID" value="MBS0124259.1"/>
    <property type="molecule type" value="Genomic_DNA"/>
</dbReference>